<evidence type="ECO:0000313" key="3">
    <source>
        <dbReference type="Proteomes" id="UP000237682"/>
    </source>
</evidence>
<proteinExistence type="predicted"/>
<gene>
    <name evidence="2" type="ORF">C5L14_18900</name>
</gene>
<evidence type="ECO:0000256" key="1">
    <source>
        <dbReference type="ARBA" id="ARBA00022649"/>
    </source>
</evidence>
<comment type="caution">
    <text evidence="2">The sequence shown here is derived from an EMBL/GenBank/DDBJ whole genome shotgun (WGS) entry which is preliminary data.</text>
</comment>
<dbReference type="Proteomes" id="UP000237682">
    <property type="component" value="Unassembled WGS sequence"/>
</dbReference>
<evidence type="ECO:0008006" key="4">
    <source>
        <dbReference type="Google" id="ProtNLM"/>
    </source>
</evidence>
<dbReference type="Pfam" id="PF05016">
    <property type="entry name" value="ParE_toxin"/>
    <property type="match status" value="1"/>
</dbReference>
<accession>A0A2S9QAD0</accession>
<keyword evidence="3" id="KW-1185">Reference proteome</keyword>
<dbReference type="Gene3D" id="3.30.2310.20">
    <property type="entry name" value="RelE-like"/>
    <property type="match status" value="1"/>
</dbReference>
<name>A0A2S9QAD0_9HYPH</name>
<dbReference type="InterPro" id="IPR035093">
    <property type="entry name" value="RelE/ParE_toxin_dom_sf"/>
</dbReference>
<organism evidence="2 3">
    <name type="scientific">Labrys okinawensis</name>
    <dbReference type="NCBI Taxonomy" id="346911"/>
    <lineage>
        <taxon>Bacteria</taxon>
        <taxon>Pseudomonadati</taxon>
        <taxon>Pseudomonadota</taxon>
        <taxon>Alphaproteobacteria</taxon>
        <taxon>Hyphomicrobiales</taxon>
        <taxon>Xanthobacteraceae</taxon>
        <taxon>Labrys</taxon>
    </lineage>
</organism>
<keyword evidence="1" id="KW-1277">Toxin-antitoxin system</keyword>
<dbReference type="EMBL" id="PUEJ01000006">
    <property type="protein sequence ID" value="PRH86301.1"/>
    <property type="molecule type" value="Genomic_DNA"/>
</dbReference>
<dbReference type="RefSeq" id="WP_105863595.1">
    <property type="nucleotide sequence ID" value="NZ_PUEJ01000006.1"/>
</dbReference>
<dbReference type="InterPro" id="IPR007712">
    <property type="entry name" value="RelE/ParE_toxin"/>
</dbReference>
<sequence>MPHQVKFTPRAERHLRDLQHYIAAEAGPQTAGRYIERVIDYCLRLETFPLRGTQRDDLRAGLRVLGFERRVAIAFSVEDAVVVVHGIFYGGQDFERLWRDKS</sequence>
<reference evidence="2 3" key="1">
    <citation type="submission" date="2018-02" db="EMBL/GenBank/DDBJ databases">
        <title>Whole genome sequencing of endophytic bacterium.</title>
        <authorList>
            <person name="Eedara R."/>
            <person name="Podile A.R."/>
        </authorList>
    </citation>
    <scope>NUCLEOTIDE SEQUENCE [LARGE SCALE GENOMIC DNA]</scope>
    <source>
        <strain evidence="2 3">RP1T</strain>
    </source>
</reference>
<dbReference type="AlphaFoldDB" id="A0A2S9QAD0"/>
<protein>
    <recommendedName>
        <fullName evidence="4">Type II toxin-antitoxin system RelE/ParE family toxin</fullName>
    </recommendedName>
</protein>
<dbReference type="OrthoDB" id="9814952at2"/>
<evidence type="ECO:0000313" key="2">
    <source>
        <dbReference type="EMBL" id="PRH86301.1"/>
    </source>
</evidence>